<feature type="coiled-coil region" evidence="1">
    <location>
        <begin position="347"/>
        <end position="381"/>
    </location>
</feature>
<feature type="region of interest" description="Disordered" evidence="2">
    <location>
        <begin position="478"/>
        <end position="573"/>
    </location>
</feature>
<dbReference type="OrthoDB" id="326633at2759"/>
<protein>
    <submittedName>
        <fullName evidence="3">Uncharacterized protein</fullName>
    </submittedName>
</protein>
<feature type="compositionally biased region" description="Basic and acidic residues" evidence="2">
    <location>
        <begin position="767"/>
        <end position="781"/>
    </location>
</feature>
<evidence type="ECO:0000313" key="3">
    <source>
        <dbReference type="EMBL" id="OMJ80012.1"/>
    </source>
</evidence>
<evidence type="ECO:0000256" key="1">
    <source>
        <dbReference type="SAM" id="Coils"/>
    </source>
</evidence>
<dbReference type="Proteomes" id="UP000187209">
    <property type="component" value="Unassembled WGS sequence"/>
</dbReference>
<sequence length="911" mass="104411">MDYRKSQWTESISSLLRKTEMNLIRIQTPYREEVPRVYTPMPYNGSFYENPTIQEPPRPPTDYKDDTLPIIQQEITTVKSSLERLLNERLKGQKKDLDDINERLATLEINSQDINQFKENIQASLYSIEKKCLSEVKRIENSGKGFISQEDLRSATESIRTANMNSIKQLEKEVDQIRSGDMNVKEEVYRITEEKVRDISKKFVSNFEFNSLKDTVLKQTQENFRELEFNLNEKLDDFRTENNREVLTFEQKVLDLSKKFDQKEENIYKKIRDLETSLEKSTKKSAEERKKIEQEFEKISNTEDIDDLTARVKRLESQMQNIPMEFPEPDLSHLVQKKELILLNTKLQELEAYKKSVNEKILKLEKKIDEVEERIFESSDEIDDELVAKQDENINKSSATFGKSENTEGTSALTKIFINDLGDSDSESHGYTSPHISPMNQLPISALKFDEKKDDQKFDFKHKTNLRINQGLGMINEDPAVENKIKEEDKYKNKKPAEEEKNSEPEGKKVEVKRFPVESVKVDTKKPSEDSFKNLKNKDLEGSGKIKDLPGQNKKGNKKLISSESESSESEDMFGLKNVRKVEIQKPIISTQKASNAISLDVESVFKSPKQPEIMKKPVEVEVVKKPVEIEVMKKPVEIEVVKKPVEIEVMKKPVEVEIMKKPVEVEVMKKPIEVVKKPVEVEVVKKPVEVEVVKKPVEVEVIKKPVEVEVSKKPVEVEIAKKPVEVEVAKKPVIKKPMEFEVDLDLDLDLDFGGPKKVETSKKIFESKPTQEKLQEKPQEPAKVLNKPTDLAPIGGKMSKAQPELAPIGGKMAKNPEIKPKGPEINNQLASFISSFTEDFITEHIELGCACVQAKPKKNLLKIGKNEFSNLNKPQNIKNMMMYDTPESSSNGNYSRSESNDSFGLDVDLP</sequence>
<keyword evidence="1" id="KW-0175">Coiled coil</keyword>
<dbReference type="AlphaFoldDB" id="A0A1R2BT71"/>
<name>A0A1R2BT71_9CILI</name>
<comment type="caution">
    <text evidence="3">The sequence shown here is derived from an EMBL/GenBank/DDBJ whole genome shotgun (WGS) entry which is preliminary data.</text>
</comment>
<organism evidence="3 4">
    <name type="scientific">Stentor coeruleus</name>
    <dbReference type="NCBI Taxonomy" id="5963"/>
    <lineage>
        <taxon>Eukaryota</taxon>
        <taxon>Sar</taxon>
        <taxon>Alveolata</taxon>
        <taxon>Ciliophora</taxon>
        <taxon>Postciliodesmatophora</taxon>
        <taxon>Heterotrichea</taxon>
        <taxon>Heterotrichida</taxon>
        <taxon>Stentoridae</taxon>
        <taxon>Stentor</taxon>
    </lineage>
</organism>
<accession>A0A1R2BT71</accession>
<feature type="region of interest" description="Disordered" evidence="2">
    <location>
        <begin position="883"/>
        <end position="911"/>
    </location>
</feature>
<feature type="region of interest" description="Disordered" evidence="2">
    <location>
        <begin position="767"/>
        <end position="803"/>
    </location>
</feature>
<evidence type="ECO:0000313" key="4">
    <source>
        <dbReference type="Proteomes" id="UP000187209"/>
    </source>
</evidence>
<feature type="compositionally biased region" description="Low complexity" evidence="2">
    <location>
        <begin position="889"/>
        <end position="898"/>
    </location>
</feature>
<keyword evidence="4" id="KW-1185">Reference proteome</keyword>
<feature type="coiled-coil region" evidence="1">
    <location>
        <begin position="271"/>
        <end position="318"/>
    </location>
</feature>
<gene>
    <name evidence="3" type="ORF">SteCoe_19835</name>
</gene>
<reference evidence="3 4" key="1">
    <citation type="submission" date="2016-11" db="EMBL/GenBank/DDBJ databases">
        <title>The macronuclear genome of Stentor coeruleus: a giant cell with tiny introns.</title>
        <authorList>
            <person name="Slabodnick M."/>
            <person name="Ruby J.G."/>
            <person name="Reiff S.B."/>
            <person name="Swart E.C."/>
            <person name="Gosai S."/>
            <person name="Prabakaran S."/>
            <person name="Witkowska E."/>
            <person name="Larue G.E."/>
            <person name="Fisher S."/>
            <person name="Freeman R.M."/>
            <person name="Gunawardena J."/>
            <person name="Chu W."/>
            <person name="Stover N.A."/>
            <person name="Gregory B.D."/>
            <person name="Nowacki M."/>
            <person name="Derisi J."/>
            <person name="Roy S.W."/>
            <person name="Marshall W.F."/>
            <person name="Sood P."/>
        </authorList>
    </citation>
    <scope>NUCLEOTIDE SEQUENCE [LARGE SCALE GENOMIC DNA]</scope>
    <source>
        <strain evidence="3">WM001</strain>
    </source>
</reference>
<feature type="coiled-coil region" evidence="1">
    <location>
        <begin position="83"/>
        <end position="110"/>
    </location>
</feature>
<proteinExistence type="predicted"/>
<feature type="compositionally biased region" description="Basic and acidic residues" evidence="2">
    <location>
        <begin position="481"/>
        <end position="548"/>
    </location>
</feature>
<evidence type="ECO:0000256" key="2">
    <source>
        <dbReference type="SAM" id="MobiDB-lite"/>
    </source>
</evidence>
<dbReference type="EMBL" id="MPUH01000443">
    <property type="protein sequence ID" value="OMJ80012.1"/>
    <property type="molecule type" value="Genomic_DNA"/>
</dbReference>